<feature type="transmembrane region" description="Helical" evidence="4">
    <location>
        <begin position="661"/>
        <end position="680"/>
    </location>
</feature>
<dbReference type="PANTHER" id="PTHR37469">
    <property type="entry name" value="CELLOBIONIC ACID PHOSPHORYLASE-RELATED"/>
    <property type="match status" value="1"/>
</dbReference>
<evidence type="ECO:0000313" key="8">
    <source>
        <dbReference type="EMBL" id="MDG3008193.1"/>
    </source>
</evidence>
<dbReference type="SUPFAM" id="SSF74650">
    <property type="entry name" value="Galactose mutarotase-like"/>
    <property type="match status" value="2"/>
</dbReference>
<dbReference type="InterPro" id="IPR010383">
    <property type="entry name" value="Glyco_hydrolase_94_b-supersand"/>
</dbReference>
<dbReference type="Proteomes" id="UP001216907">
    <property type="component" value="Unassembled WGS sequence"/>
</dbReference>
<feature type="transmembrane region" description="Helical" evidence="4">
    <location>
        <begin position="368"/>
        <end position="397"/>
    </location>
</feature>
<feature type="region of interest" description="Disordered" evidence="3">
    <location>
        <begin position="1254"/>
        <end position="1274"/>
    </location>
</feature>
<feature type="transmembrane region" description="Helical" evidence="4">
    <location>
        <begin position="728"/>
        <end position="749"/>
    </location>
</feature>
<dbReference type="Gene3D" id="1.50.10.10">
    <property type="match status" value="1"/>
</dbReference>
<dbReference type="Pfam" id="PF17167">
    <property type="entry name" value="Glyco_hydro_94"/>
    <property type="match status" value="1"/>
</dbReference>
<keyword evidence="4" id="KW-0812">Transmembrane</keyword>
<dbReference type="InterPro" id="IPR052047">
    <property type="entry name" value="GH94_Enzymes"/>
</dbReference>
<feature type="transmembrane region" description="Helical" evidence="4">
    <location>
        <begin position="200"/>
        <end position="223"/>
    </location>
</feature>
<feature type="domain" description="Glycosyl hydrolase 94 catalytic" evidence="7">
    <location>
        <begin position="1560"/>
        <end position="2000"/>
    </location>
</feature>
<feature type="transmembrane region" description="Helical" evidence="4">
    <location>
        <begin position="555"/>
        <end position="576"/>
    </location>
</feature>
<feature type="transmembrane region" description="Helical" evidence="4">
    <location>
        <begin position="439"/>
        <end position="459"/>
    </location>
</feature>
<keyword evidence="4" id="KW-0472">Membrane</keyword>
<protein>
    <recommendedName>
        <fullName evidence="10">N,N'-diacetylchitobiose phosphorylase</fullName>
    </recommendedName>
</protein>
<feature type="transmembrane region" description="Helical" evidence="4">
    <location>
        <begin position="526"/>
        <end position="549"/>
    </location>
</feature>
<dbReference type="Pfam" id="PF06165">
    <property type="entry name" value="GH94_b-supersand"/>
    <property type="match status" value="2"/>
</dbReference>
<feature type="transmembrane region" description="Helical" evidence="4">
    <location>
        <begin position="305"/>
        <end position="325"/>
    </location>
</feature>
<feature type="transmembrane region" description="Helical" evidence="4">
    <location>
        <begin position="337"/>
        <end position="356"/>
    </location>
</feature>
<feature type="chain" id="PRO_5045761396" description="N,N'-diacetylchitobiose phosphorylase" evidence="5">
    <location>
        <begin position="30"/>
        <end position="2048"/>
    </location>
</feature>
<dbReference type="InterPro" id="IPR037018">
    <property type="entry name" value="GH65_N"/>
</dbReference>
<dbReference type="EMBL" id="JARRAG010000003">
    <property type="protein sequence ID" value="MDG3008193.1"/>
    <property type="molecule type" value="Genomic_DNA"/>
</dbReference>
<evidence type="ECO:0000256" key="4">
    <source>
        <dbReference type="SAM" id="Phobius"/>
    </source>
</evidence>
<reference evidence="8 9" key="1">
    <citation type="submission" date="2023-03" db="EMBL/GenBank/DDBJ databases">
        <title>Paludisphaera mucosa sp. nov. a novel planctomycete from northern fen.</title>
        <authorList>
            <person name="Ivanova A."/>
        </authorList>
    </citation>
    <scope>NUCLEOTIDE SEQUENCE [LARGE SCALE GENOMIC DNA]</scope>
    <source>
        <strain evidence="8 9">Pla2</strain>
    </source>
</reference>
<feature type="transmembrane region" description="Helical" evidence="4">
    <location>
        <begin position="479"/>
        <end position="505"/>
    </location>
</feature>
<dbReference type="InterPro" id="IPR033432">
    <property type="entry name" value="GH94_catalytic"/>
</dbReference>
<keyword evidence="5" id="KW-0732">Signal</keyword>
<dbReference type="InterPro" id="IPR008928">
    <property type="entry name" value="6-hairpin_glycosidase_sf"/>
</dbReference>
<evidence type="ECO:0000256" key="2">
    <source>
        <dbReference type="ARBA" id="ARBA00022679"/>
    </source>
</evidence>
<comment type="caution">
    <text evidence="8">The sequence shown here is derived from an EMBL/GenBank/DDBJ whole genome shotgun (WGS) entry which is preliminary data.</text>
</comment>
<evidence type="ECO:0000256" key="1">
    <source>
        <dbReference type="ARBA" id="ARBA00022676"/>
    </source>
</evidence>
<organism evidence="8 9">
    <name type="scientific">Paludisphaera mucosa</name>
    <dbReference type="NCBI Taxonomy" id="3030827"/>
    <lineage>
        <taxon>Bacteria</taxon>
        <taxon>Pseudomonadati</taxon>
        <taxon>Planctomycetota</taxon>
        <taxon>Planctomycetia</taxon>
        <taxon>Isosphaerales</taxon>
        <taxon>Isosphaeraceae</taxon>
        <taxon>Paludisphaera</taxon>
    </lineage>
</organism>
<proteinExistence type="predicted"/>
<dbReference type="SUPFAM" id="SSF48208">
    <property type="entry name" value="Six-hairpin glycosidases"/>
    <property type="match status" value="1"/>
</dbReference>
<evidence type="ECO:0000256" key="5">
    <source>
        <dbReference type="SAM" id="SignalP"/>
    </source>
</evidence>
<evidence type="ECO:0000313" key="9">
    <source>
        <dbReference type="Proteomes" id="UP001216907"/>
    </source>
</evidence>
<evidence type="ECO:0000256" key="3">
    <source>
        <dbReference type="SAM" id="MobiDB-lite"/>
    </source>
</evidence>
<feature type="transmembrane region" description="Helical" evidence="4">
    <location>
        <begin position="597"/>
        <end position="617"/>
    </location>
</feature>
<evidence type="ECO:0000259" key="6">
    <source>
        <dbReference type="Pfam" id="PF06165"/>
    </source>
</evidence>
<feature type="domain" description="Glycosyl hydrolase 94 supersandwich" evidence="6">
    <location>
        <begin position="970"/>
        <end position="1238"/>
    </location>
</feature>
<feature type="signal peptide" evidence="5">
    <location>
        <begin position="1"/>
        <end position="29"/>
    </location>
</feature>
<feature type="transmembrane region" description="Helical" evidence="4">
    <location>
        <begin position="947"/>
        <end position="967"/>
    </location>
</feature>
<dbReference type="RefSeq" id="WP_277864520.1">
    <property type="nucleotide sequence ID" value="NZ_JARRAG010000003.1"/>
</dbReference>
<dbReference type="InterPro" id="IPR011013">
    <property type="entry name" value="Gal_mutarotase_sf_dom"/>
</dbReference>
<feature type="domain" description="Glycosyl hydrolase 94 supersandwich" evidence="6">
    <location>
        <begin position="1283"/>
        <end position="1546"/>
    </location>
</feature>
<dbReference type="InterPro" id="IPR012341">
    <property type="entry name" value="6hp_glycosidase-like_sf"/>
</dbReference>
<feature type="transmembrane region" description="Helical" evidence="4">
    <location>
        <begin position="243"/>
        <end position="262"/>
    </location>
</feature>
<gene>
    <name evidence="8" type="ORF">PZE19_30875</name>
</gene>
<name>A0ABT6FKT4_9BACT</name>
<keyword evidence="1" id="KW-0328">Glycosyltransferase</keyword>
<keyword evidence="2" id="KW-0808">Transferase</keyword>
<feature type="transmembrane region" description="Helical" evidence="4">
    <location>
        <begin position="409"/>
        <end position="432"/>
    </location>
</feature>
<accession>A0ABT6FKT4</accession>
<evidence type="ECO:0008006" key="10">
    <source>
        <dbReference type="Google" id="ProtNLM"/>
    </source>
</evidence>
<feature type="transmembrane region" description="Helical" evidence="4">
    <location>
        <begin position="623"/>
        <end position="640"/>
    </location>
</feature>
<feature type="transmembrane region" description="Helical" evidence="4">
    <location>
        <begin position="274"/>
        <end position="293"/>
    </location>
</feature>
<keyword evidence="9" id="KW-1185">Reference proteome</keyword>
<evidence type="ECO:0000259" key="7">
    <source>
        <dbReference type="Pfam" id="PF17167"/>
    </source>
</evidence>
<keyword evidence="4" id="KW-1133">Transmembrane helix</keyword>
<sequence>MSDRGRIRPGRRRLAMIAALVPLLGVAPAASGESADGAVPGSTSLEKAGQQGTFNVGLARATLARTFDPAAGGNVSRFDYTISSDATVGVFAKEFAGALSADRPTLVRIGLEAGKTGEIAGVEASLEIKGSSGVQRIPVVLTPRWTTSEHLFDGRAVGALSEVVLAVHRRGGPDPAVGTISFDVRFEPITSLRGLSLNSIARLAAVALAALAAALLATILRTLRIGGGGPRGREGVGALARDLALGAGWTATALLVAATYAVGGLDGLEIGWSAAWIALGGAAVGAWWTWLLAGRPPGPWEAFRHAAVAGLLASSSSAMTLLQAPTDGWQLLSLSRTGAAVALAIYFVAHVGRLAATGKGLKAAGATLIAAAPYVVGGLTLLEAGALIGAIGGLVTLGALGTDSAVAAYLGRVAVVFLFNVLLAEGLSWVVAGRPMRSAVGFLTMLAAAAAVVAGPWIASWGSGPALAAWSPSLRLPVVLLATIFSQAGLWAEAYLFTGLAIDAVNGRPPTGDSMRAHPIQGVKKGMIYSGTFMAALYVAAALAGWPAFRALFDAAPAVGAALLGALAFPLVKTVFESFDGSPPFFERLARSYRDPWLAARGAVVGMGLAIGFLGSWPDREMAHRAGFGFLVGAAAYAGVDVLRDAVRSALGRGRLQAPRFYGARVVLGGLIGAAIGFYVDAAQLAVVIAKFQRYTSVGRTPEPFGIYPLVSKWGFMNLGTVQGGADLLFAEALAGVLSWSTAAWLFALNRTFMAAGFERQTAPIRAMFTADGLRQLAENTIQVARWGLWMSPIINSFLRPMGEPSWYNQDGALRTVASTFHYLTTSPADFRAWSLQMFIYLLAYDAVRVLIWADHMGLRVATLVNLSFLGVDAGERKLARYLAPSATARCIPEAVKRFATWAPLLLPFYIPRGADWDKAWSAAETLSARPGGFWEDVLARPIGERLGMLALAVVACALVCTIVRLVRRRFGTREPATHTIRNDAYELTVREDGAIVGRSPSKDQDVGRRSYDLLDPAGRALFLVEEDGSVAVLAGNPPGAVLEPGARTWSLHDDALRSTQGWLDDGLVDVEVRLPAGGDPVELWTVTLVNPTDRAMAFKIVPYLEWVLNQPGADRNHTQYNRLFAEIEYVDALHAVLAWDKHAKALGFLAVDRRPEGFLSSRMDFIGRARGLARPRALETLDFMAANDEASHPTLDPIASLLVGVTAPPKSEGKVRFLIGMAADKAAAIDLIARHLDMPNARAAAATRTRKAEHRIGHGEIPPGTPSPYAEFSEDGSKLTVRTPFTPRPFDHTMANALGHIVVVTNRGLHTSASVNAQQNRLTPDWSDVVTKEVPSEAFYLFEPATGGWFSPTYQPLDDPEAATESEFGVDGTAVFRMSKGTIETELTVFVPPDDPTGVYVLTIKNRGDAPRRLRLGAYFQMVLAGQPEFSGSLAVRIDPTLHAAFFENLRNTFRSGPAFVASSSEVERFETTRGRFFGAGRDLARPHFVQHGEPDAAAVLDDRPVAGLLSTLEIPARGTRTVVVLLGQADDRRAAEAVIRKYQNVAAAEEALEATRRWWSALIGTVRVESALPEFDAYLDWLKYQALAERIWSRRGFYQASGAYGFRDQLQDSVNLIWVDPAIARRQILLHASQQFLEGDVVHWFHRLQDGRTGFVGRSHASDNLLWLAWAVVEYVDATGDVSLLDERTPYLESEQPFDPLPAGKHGMGFDPIRSTRDDTVYRHCLRAVDLVLDRKMGAHGLPLIGTGDWNDGLDEIGSQGRGESVWLGIFLSYILQRFIPTIAARDGGLSGHYASRLTDLNAAIRATWRGDRYLRAIHDDGTEIGVRGSGVWEIDALTAAWAVMADIDPDHDPIVFETALGELEREDTILLGTPPLREDTHPYLGRSSWYPEGVRENGMYCHGVQWLVRAARLLADRARRRGDDEAAAAHVETAFRLWKKVAAVFHATPESIETYGGQPNKQAADMVTTFDPGRMIWNGYTGAAGWMYRQAMESVLGLGLAGGDVQDAAVEAAEELGDVRVVRDVSGSPFAGGSTAARAEAWTRR</sequence>
<dbReference type="Gene3D" id="2.70.98.40">
    <property type="entry name" value="Glycoside hydrolase, family 65, N-terminal domain"/>
    <property type="match status" value="2"/>
</dbReference>
<dbReference type="PANTHER" id="PTHR37469:SF2">
    <property type="entry name" value="CELLOBIONIC ACID PHOSPHORYLASE"/>
    <property type="match status" value="1"/>
</dbReference>